<evidence type="ECO:0000313" key="2">
    <source>
        <dbReference type="EMBL" id="QRX38825.1"/>
    </source>
</evidence>
<accession>A0A894T8R2</accession>
<keyword evidence="1" id="KW-0472">Membrane</keyword>
<keyword evidence="2" id="KW-0614">Plasmid</keyword>
<evidence type="ECO:0000256" key="1">
    <source>
        <dbReference type="SAM" id="Phobius"/>
    </source>
</evidence>
<geneLocation type="plasmid" evidence="2">
    <name>pSE459_1</name>
</geneLocation>
<protein>
    <submittedName>
        <fullName evidence="2">Uncharacterized protein</fullName>
    </submittedName>
</protein>
<dbReference type="RefSeq" id="WP_001829546.1">
    <property type="nucleotide sequence ID" value="NZ_CABJAG010000025.1"/>
</dbReference>
<dbReference type="KEGG" id="seps:DP17_2375"/>
<keyword evidence="1" id="KW-1133">Transmembrane helix</keyword>
<sequence length="59" mass="6980">MKSIVHFICLFIIFCIFGYVIDLIFFKEINIFLILESAFILSLLIMPILKIVKEIEIEK</sequence>
<dbReference type="AlphaFoldDB" id="A0A894T8R2"/>
<dbReference type="EMBL" id="MW364982">
    <property type="protein sequence ID" value="QRX38825.1"/>
    <property type="molecule type" value="Genomic_DNA"/>
</dbReference>
<feature type="transmembrane region" description="Helical" evidence="1">
    <location>
        <begin position="7"/>
        <end position="25"/>
    </location>
</feature>
<organism evidence="2">
    <name type="scientific">Staphylococcus epidermidis</name>
    <dbReference type="NCBI Taxonomy" id="1282"/>
    <lineage>
        <taxon>Bacteria</taxon>
        <taxon>Bacillati</taxon>
        <taxon>Bacillota</taxon>
        <taxon>Bacilli</taxon>
        <taxon>Bacillales</taxon>
        <taxon>Staphylococcaceae</taxon>
        <taxon>Staphylococcus</taxon>
    </lineage>
</organism>
<proteinExistence type="predicted"/>
<reference evidence="2" key="1">
    <citation type="journal article" date="2021" name="MSphere">
        <title>Staphylococcus epidermidis Phages Transduce Antimicrobial Resistance Plasmids and Mobilize Chromosomal Islands.</title>
        <authorList>
            <person name="Fiaarov L."/>
            <person name="Botka T."/>
            <person name="Du X."/>
            <person name="MaalaHov I."/>
            <person name="B P."/>
            <person name="Pantucek R."/>
            <person name="Benea M."/>
            <person name="Roudnick P."/>
            <person name="Winstel V."/>
            <person name="Larsen J."/>
            <person name="Rosenstein R."/>
            <person name="Peschel A."/>
            <person name="DoakaY J."/>
        </authorList>
    </citation>
    <scope>NUCLEOTIDE SEQUENCE</scope>
    <source>
        <strain evidence="2">SE459</strain>
    </source>
</reference>
<name>A0A894T8R2_STAEP</name>
<keyword evidence="1" id="KW-0812">Transmembrane</keyword>
<feature type="transmembrane region" description="Helical" evidence="1">
    <location>
        <begin position="31"/>
        <end position="52"/>
    </location>
</feature>